<comment type="caution">
    <text evidence="8">The sequence shown here is derived from an EMBL/GenBank/DDBJ whole genome shotgun (WGS) entry which is preliminary data.</text>
</comment>
<feature type="transmembrane region" description="Helical" evidence="6">
    <location>
        <begin position="240"/>
        <end position="260"/>
    </location>
</feature>
<dbReference type="InterPro" id="IPR037185">
    <property type="entry name" value="EmrE-like"/>
</dbReference>
<evidence type="ECO:0000256" key="3">
    <source>
        <dbReference type="ARBA" id="ARBA00022989"/>
    </source>
</evidence>
<dbReference type="PANTHER" id="PTHR12570:SF65">
    <property type="entry name" value="MAGNESIUM TRANSPORTER NIPA9-RELATED"/>
    <property type="match status" value="1"/>
</dbReference>
<dbReference type="SUPFAM" id="SSF103481">
    <property type="entry name" value="Multidrug resistance efflux transporter EmrE"/>
    <property type="match status" value="1"/>
</dbReference>
<proteinExistence type="predicted"/>
<evidence type="ECO:0000256" key="1">
    <source>
        <dbReference type="ARBA" id="ARBA00004141"/>
    </source>
</evidence>
<dbReference type="InterPro" id="IPR000620">
    <property type="entry name" value="EamA_dom"/>
</dbReference>
<keyword evidence="4 6" id="KW-0472">Membrane</keyword>
<protein>
    <recommendedName>
        <fullName evidence="7">EamA domain-containing protein</fullName>
    </recommendedName>
</protein>
<gene>
    <name evidence="8" type="ORF">HJC23_009490</name>
</gene>
<dbReference type="PANTHER" id="PTHR12570">
    <property type="match status" value="1"/>
</dbReference>
<evidence type="ECO:0000256" key="4">
    <source>
        <dbReference type="ARBA" id="ARBA00023136"/>
    </source>
</evidence>
<feature type="transmembrane region" description="Helical" evidence="6">
    <location>
        <begin position="335"/>
        <end position="355"/>
    </location>
</feature>
<dbReference type="EMBL" id="JABMIG020000258">
    <property type="protein sequence ID" value="KAL3783525.1"/>
    <property type="molecule type" value="Genomic_DNA"/>
</dbReference>
<comment type="subcellular location">
    <subcellularLocation>
        <location evidence="1">Membrane</location>
        <topology evidence="1">Multi-pass membrane protein</topology>
    </subcellularLocation>
</comment>
<dbReference type="InterPro" id="IPR008521">
    <property type="entry name" value="Mg_trans_NIPA"/>
</dbReference>
<dbReference type="AlphaFoldDB" id="A0ABD3PAR7"/>
<dbReference type="Pfam" id="PF00892">
    <property type="entry name" value="EamA"/>
    <property type="match status" value="1"/>
</dbReference>
<keyword evidence="3 6" id="KW-1133">Transmembrane helix</keyword>
<evidence type="ECO:0000256" key="5">
    <source>
        <dbReference type="SAM" id="MobiDB-lite"/>
    </source>
</evidence>
<keyword evidence="9" id="KW-1185">Reference proteome</keyword>
<evidence type="ECO:0000259" key="7">
    <source>
        <dbReference type="Pfam" id="PF00892"/>
    </source>
</evidence>
<feature type="transmembrane region" description="Helical" evidence="6">
    <location>
        <begin position="142"/>
        <end position="167"/>
    </location>
</feature>
<accession>A0ABD3PAR7</accession>
<feature type="transmembrane region" description="Helical" evidence="6">
    <location>
        <begin position="173"/>
        <end position="194"/>
    </location>
</feature>
<evidence type="ECO:0000313" key="8">
    <source>
        <dbReference type="EMBL" id="KAL3783525.1"/>
    </source>
</evidence>
<dbReference type="Proteomes" id="UP001516023">
    <property type="component" value="Unassembled WGS sequence"/>
</dbReference>
<sequence>MSSDSGVDWVRGVTYSVLASLIGAASKLSIRKSWLVYAELEQHTEHESRSADIDDHDRNRLHDAETSTKDDITVSPHGIISGNPFTDGNDRLLAPLEVATWPQHHSMQDSHLKNRDDGSCFFFDPIREPLSRRKSKQHNQKAISWILYASGMIGMTILNPLCCVLAMKYANPSILAPFSGLTLVWVVMLSGCYVGERPERIQKVACGLIILGQVIVAAFGDHTNRSDVTLQEVVESYKDPAFLAFIIFMATVLGFLVISIYTSSKTSLLRKLAWGSIGGTITGFQNFLKDALSLSSTKPLPSLFFLFAFLAMFTAFVGLLFLAACMKRFDATYSAAMFVASFVLSATFMSAVHYRTFQELDHVVDNIMYPIGLLILLFGAWMLVSDKKEENESDESHGSDSLLLS</sequence>
<feature type="domain" description="EamA" evidence="7">
    <location>
        <begin position="132"/>
        <end position="216"/>
    </location>
</feature>
<evidence type="ECO:0000256" key="6">
    <source>
        <dbReference type="SAM" id="Phobius"/>
    </source>
</evidence>
<evidence type="ECO:0000256" key="2">
    <source>
        <dbReference type="ARBA" id="ARBA00022692"/>
    </source>
</evidence>
<organism evidence="8 9">
    <name type="scientific">Cyclotella cryptica</name>
    <dbReference type="NCBI Taxonomy" id="29204"/>
    <lineage>
        <taxon>Eukaryota</taxon>
        <taxon>Sar</taxon>
        <taxon>Stramenopiles</taxon>
        <taxon>Ochrophyta</taxon>
        <taxon>Bacillariophyta</taxon>
        <taxon>Coscinodiscophyceae</taxon>
        <taxon>Thalassiosirophycidae</taxon>
        <taxon>Stephanodiscales</taxon>
        <taxon>Stephanodiscaceae</taxon>
        <taxon>Cyclotella</taxon>
    </lineage>
</organism>
<feature type="transmembrane region" description="Helical" evidence="6">
    <location>
        <begin position="201"/>
        <end position="220"/>
    </location>
</feature>
<name>A0ABD3PAR7_9STRA</name>
<evidence type="ECO:0000313" key="9">
    <source>
        <dbReference type="Proteomes" id="UP001516023"/>
    </source>
</evidence>
<keyword evidence="2 6" id="KW-0812">Transmembrane</keyword>
<feature type="region of interest" description="Disordered" evidence="5">
    <location>
        <begin position="65"/>
        <end position="86"/>
    </location>
</feature>
<dbReference type="GO" id="GO:0016020">
    <property type="term" value="C:membrane"/>
    <property type="evidence" value="ECO:0007669"/>
    <property type="project" value="UniProtKB-SubCell"/>
</dbReference>
<dbReference type="Gene3D" id="1.10.3730.20">
    <property type="match status" value="1"/>
</dbReference>
<reference evidence="8 9" key="1">
    <citation type="journal article" date="2020" name="G3 (Bethesda)">
        <title>Improved Reference Genome for Cyclotella cryptica CCMP332, a Model for Cell Wall Morphogenesis, Salinity Adaptation, and Lipid Production in Diatoms (Bacillariophyta).</title>
        <authorList>
            <person name="Roberts W.R."/>
            <person name="Downey K.M."/>
            <person name="Ruck E.C."/>
            <person name="Traller J.C."/>
            <person name="Alverson A.J."/>
        </authorList>
    </citation>
    <scope>NUCLEOTIDE SEQUENCE [LARGE SCALE GENOMIC DNA]</scope>
    <source>
        <strain evidence="8 9">CCMP332</strain>
    </source>
</reference>
<feature type="transmembrane region" description="Helical" evidence="6">
    <location>
        <begin position="300"/>
        <end position="323"/>
    </location>
</feature>
<feature type="transmembrane region" description="Helical" evidence="6">
    <location>
        <begin position="272"/>
        <end position="288"/>
    </location>
</feature>
<feature type="transmembrane region" description="Helical" evidence="6">
    <location>
        <begin position="367"/>
        <end position="384"/>
    </location>
</feature>